<dbReference type="InterPro" id="IPR027417">
    <property type="entry name" value="P-loop_NTPase"/>
</dbReference>
<dbReference type="GO" id="GO:0006974">
    <property type="term" value="P:DNA damage response"/>
    <property type="evidence" value="ECO:0007669"/>
    <property type="project" value="TreeGrafter"/>
</dbReference>
<dbReference type="InterPro" id="IPR059033">
    <property type="entry name" value="C144_05_dom"/>
</dbReference>
<dbReference type="InterPro" id="IPR052583">
    <property type="entry name" value="ATP-helicase/E3_Ub-Ligase"/>
</dbReference>
<dbReference type="PANTHER" id="PTHR45865:SF1">
    <property type="entry name" value="E3 UBIQUITIN-PROTEIN LIGASE SHPRH"/>
    <property type="match status" value="1"/>
</dbReference>
<dbReference type="InterPro" id="IPR001650">
    <property type="entry name" value="Helicase_C-like"/>
</dbReference>
<dbReference type="InterPro" id="IPR001841">
    <property type="entry name" value="Znf_RING"/>
</dbReference>
<dbReference type="Pfam" id="PF01966">
    <property type="entry name" value="HD"/>
    <property type="match status" value="1"/>
</dbReference>
<dbReference type="Gene3D" id="3.40.50.300">
    <property type="entry name" value="P-loop containing nucleotide triphosphate hydrolases"/>
    <property type="match status" value="1"/>
</dbReference>
<evidence type="ECO:0000256" key="5">
    <source>
        <dbReference type="ARBA" id="ARBA00022833"/>
    </source>
</evidence>
<dbReference type="EMBL" id="MCGO01000009">
    <property type="protein sequence ID" value="ORY49442.1"/>
    <property type="molecule type" value="Genomic_DNA"/>
</dbReference>
<evidence type="ECO:0000313" key="10">
    <source>
        <dbReference type="EMBL" id="ORY49442.1"/>
    </source>
</evidence>
<dbReference type="Pfam" id="PF00271">
    <property type="entry name" value="Helicase_C"/>
    <property type="match status" value="1"/>
</dbReference>
<dbReference type="InterPro" id="IPR011011">
    <property type="entry name" value="Znf_FYVE_PHD"/>
</dbReference>
<keyword evidence="6" id="KW-0067">ATP-binding</keyword>
<dbReference type="InterPro" id="IPR049730">
    <property type="entry name" value="SNF2/RAD54-like_C"/>
</dbReference>
<dbReference type="SUPFAM" id="SSF52540">
    <property type="entry name" value="P-loop containing nucleoside triphosphate hydrolases"/>
    <property type="match status" value="2"/>
</dbReference>
<dbReference type="GO" id="GO:0008270">
    <property type="term" value="F:zinc ion binding"/>
    <property type="evidence" value="ECO:0007669"/>
    <property type="project" value="UniProtKB-KW"/>
</dbReference>
<dbReference type="SMART" id="SM00471">
    <property type="entry name" value="HDc"/>
    <property type="match status" value="1"/>
</dbReference>
<dbReference type="SMART" id="SM00249">
    <property type="entry name" value="PHD"/>
    <property type="match status" value="1"/>
</dbReference>
<keyword evidence="2" id="KW-0547">Nucleotide-binding</keyword>
<dbReference type="OrthoDB" id="5330228at2759"/>
<dbReference type="Gene3D" id="3.40.50.10810">
    <property type="entry name" value="Tandem AAA-ATPase domain"/>
    <property type="match status" value="2"/>
</dbReference>
<sequence length="1638" mass="184991">MALPPTSTSSTSSAPPQAQLVSQFQQLLPEYVTTLSESSVDDWALLDNIRQQLSEDDAPLFELLSDVTNFRSAEVRVEVAMDDERRRIDVALFANENAVFQLGAALRQTLNQNSQTEENEEVGGNAASLLAACSPVVSLTEQETMFVDNLKPALLPYQKRALKWMLHREQSPETDTPLLIETLTTVNGSRLFFNRMTEMASFSSNTSILKSDNVNDICGGILADEMGLGKTVEILALICAHPGSSTSIPPIDTNQIFKPPTKVELDASSTIYTCSSCPVSEKKGVTIQCFLCSYRYHLNCVKCIPSKPPRKNPPPYRCSTCISKTPESLLPTTATLIITPPSILSQWISEIHTHAPTLSVYHYLGRKKQDYSTPHELSSYDIVITTYDVLQKEFPFVNAEDNPRYTRHDREYEPAKCPLTTVNWWRVCLDEAQMVESVTTHTAAMARRIPRIHPWVVTGTPISKHGVSDLYGLGVFLGVECTYGKGINWFLKPERFRDLKELTRRIMCRNTKASVKDELVLPAQRQWIVELEFSRVERSYYDELYRLCLQEVTHQDPETGYSLRRNKKKKSEDEGKIKMRQWLLQLRQICCHPQIGQHNKKALGAGGAAEIKTIHQVLQVMKRQAISAVNISERHLLQLKFTKAHLIEFKKDYERAIGIYRAALIEIRNHINNATAALSRLEEVTNRDEDDGSESGEADMSISDKRKDLVLQLHLYRDLQHQAVFFTACCYNSLGNEELENKWYKDAELLRREMLGSLESDVEKLRSAFFKEGWENRGADEVIKNVELWRRDFAKVVGGDIGLVVRRAVSDARVLLSTLSRQWEEGIASWRSKILELINTGLEGNEIAEGEKLTGEEYAAGEERQSEMDDLMDHYREMLEDRWELLDVKHVAEGGTVVQRKKHTGSIITKKDRECEALREKFFTKEGWCPLAETGYMPEIERRIARTYVSELEKGVKLELECVKALKKEFKNLKDLANARIEFFKRFQEISHSLDPMEKPVDVDHEMDVIQSEIGKTEVQLVAQIGRSRYLNSLSSEGDDHSEAEKEKTQECPICKEPIDKGFITECGHFYHEECMNLWIPQHRKCAVCKQSITNLKTQLTKIDSAVTTGLPPAPQSDEPSEPVIYRHEPLDTSLHSRITSLKLDSRDSFGTKADFLLRHLLHIFTTEPTAKCILFSQWEQVLSVIGTGCDKNSIGYVKMDTGGNKKKVDAVTKFRIDPNIKLFMLNSKSQSSGLTLVNATHVFLVEPVVNPGVEMQAINRVHRIGQTKETNVYRYIIQNTIEGRVYTLLNRDTQALTEVKKETKDMGGGEYVVDDDVAWCLLGKRGNDSAEKIEEIEEPEAVDEIAVELEQEEVLAVEVEQENAVDFAGAPQETDEMVGILQTEDERLDPVPKSQFDVVAATEHFVRKELANADAAHDFAHIQRVRATAVHLASVSGADALIVELASLLHDIGDYKLTKIDRNQAEIEALIAAFFKTTNCPAETVLRVASVASRVGFKKNAFANAEEREKYNQEMSIELACVQDADTLDAMGAIGIARAFAFGGSRDRPLYDTESLSPTGCFSNTSRELTEQEYSRKDTGSTVGHFFEKLLKLKDRLLTEEGKRMGIKRHEIMIDYLRELGAECVGMDNSSNTSETK</sequence>
<dbReference type="Gene3D" id="1.10.3210.50">
    <property type="match status" value="1"/>
</dbReference>
<evidence type="ECO:0000256" key="6">
    <source>
        <dbReference type="ARBA" id="ARBA00022840"/>
    </source>
</evidence>
<comment type="caution">
    <text evidence="10">The sequence shown here is derived from an EMBL/GenBank/DDBJ whole genome shotgun (WGS) entry which is preliminary data.</text>
</comment>
<dbReference type="PROSITE" id="PS51194">
    <property type="entry name" value="HELICASE_CTER"/>
    <property type="match status" value="1"/>
</dbReference>
<evidence type="ECO:0000256" key="1">
    <source>
        <dbReference type="ARBA" id="ARBA00022723"/>
    </source>
</evidence>
<keyword evidence="11" id="KW-1185">Reference proteome</keyword>
<dbReference type="Pfam" id="PF00176">
    <property type="entry name" value="SNF2-rel_dom"/>
    <property type="match status" value="1"/>
</dbReference>
<dbReference type="GO" id="GO:0005634">
    <property type="term" value="C:nucleus"/>
    <property type="evidence" value="ECO:0007669"/>
    <property type="project" value="TreeGrafter"/>
</dbReference>
<dbReference type="InterPro" id="IPR003607">
    <property type="entry name" value="HD/PDEase_dom"/>
</dbReference>
<dbReference type="GO" id="GO:0005524">
    <property type="term" value="F:ATP binding"/>
    <property type="evidence" value="ECO:0007669"/>
    <property type="project" value="InterPro"/>
</dbReference>
<dbReference type="CDD" id="cd18793">
    <property type="entry name" value="SF2_C_SNF"/>
    <property type="match status" value="1"/>
</dbReference>
<dbReference type="InterPro" id="IPR000330">
    <property type="entry name" value="SNF2_N"/>
</dbReference>
<dbReference type="PROSITE" id="PS50089">
    <property type="entry name" value="ZF_RING_2"/>
    <property type="match status" value="1"/>
</dbReference>
<dbReference type="InterPro" id="IPR038718">
    <property type="entry name" value="SNF2-like_sf"/>
</dbReference>
<keyword evidence="4" id="KW-0378">Hydrolase</keyword>
<evidence type="ECO:0000259" key="8">
    <source>
        <dbReference type="PROSITE" id="PS50089"/>
    </source>
</evidence>
<keyword evidence="5" id="KW-0862">Zinc</keyword>
<dbReference type="SMART" id="SM00487">
    <property type="entry name" value="DEXDc"/>
    <property type="match status" value="1"/>
</dbReference>
<dbReference type="InterPro" id="IPR001965">
    <property type="entry name" value="Znf_PHD"/>
</dbReference>
<dbReference type="STRING" id="329046.A0A1Y2CR00"/>
<dbReference type="InterPro" id="IPR006674">
    <property type="entry name" value="HD_domain"/>
</dbReference>
<feature type="domain" description="RING-type" evidence="8">
    <location>
        <begin position="1052"/>
        <end position="1090"/>
    </location>
</feature>
<keyword evidence="3 7" id="KW-0863">Zinc-finger</keyword>
<dbReference type="CDD" id="cd18070">
    <property type="entry name" value="DEXQc_SHPRH"/>
    <property type="match status" value="1"/>
</dbReference>
<dbReference type="GO" id="GO:0016787">
    <property type="term" value="F:hydrolase activity"/>
    <property type="evidence" value="ECO:0007669"/>
    <property type="project" value="UniProtKB-KW"/>
</dbReference>
<dbReference type="SMART" id="SM00184">
    <property type="entry name" value="RING"/>
    <property type="match status" value="2"/>
</dbReference>
<dbReference type="SUPFAM" id="SSF57850">
    <property type="entry name" value="RING/U-box"/>
    <property type="match status" value="1"/>
</dbReference>
<dbReference type="GO" id="GO:0000209">
    <property type="term" value="P:protein polyubiquitination"/>
    <property type="evidence" value="ECO:0007669"/>
    <property type="project" value="TreeGrafter"/>
</dbReference>
<evidence type="ECO:0000313" key="11">
    <source>
        <dbReference type="Proteomes" id="UP000193642"/>
    </source>
</evidence>
<protein>
    <recommendedName>
        <fullName evidence="12">RING-type domain-containing protein</fullName>
    </recommendedName>
</protein>
<organism evidence="10 11">
    <name type="scientific">Rhizoclosmatium globosum</name>
    <dbReference type="NCBI Taxonomy" id="329046"/>
    <lineage>
        <taxon>Eukaryota</taxon>
        <taxon>Fungi</taxon>
        <taxon>Fungi incertae sedis</taxon>
        <taxon>Chytridiomycota</taxon>
        <taxon>Chytridiomycota incertae sedis</taxon>
        <taxon>Chytridiomycetes</taxon>
        <taxon>Chytridiales</taxon>
        <taxon>Chytriomycetaceae</taxon>
        <taxon>Rhizoclosmatium</taxon>
    </lineage>
</organism>
<dbReference type="SUPFAM" id="SSF109604">
    <property type="entry name" value="HD-domain/PDEase-like"/>
    <property type="match status" value="1"/>
</dbReference>
<evidence type="ECO:0000256" key="4">
    <source>
        <dbReference type="ARBA" id="ARBA00022801"/>
    </source>
</evidence>
<proteinExistence type="predicted"/>
<reference evidence="10 11" key="1">
    <citation type="submission" date="2016-07" db="EMBL/GenBank/DDBJ databases">
        <title>Pervasive Adenine N6-methylation of Active Genes in Fungi.</title>
        <authorList>
            <consortium name="DOE Joint Genome Institute"/>
            <person name="Mondo S.J."/>
            <person name="Dannebaum R.O."/>
            <person name="Kuo R.C."/>
            <person name="Labutti K."/>
            <person name="Haridas S."/>
            <person name="Kuo A."/>
            <person name="Salamov A."/>
            <person name="Ahrendt S.R."/>
            <person name="Lipzen A."/>
            <person name="Sullivan W."/>
            <person name="Andreopoulos W.B."/>
            <person name="Clum A."/>
            <person name="Lindquist E."/>
            <person name="Daum C."/>
            <person name="Ramamoorthy G.K."/>
            <person name="Gryganskyi A."/>
            <person name="Culley D."/>
            <person name="Magnuson J.K."/>
            <person name="James T.Y."/>
            <person name="O'Malley M.A."/>
            <person name="Stajich J.E."/>
            <person name="Spatafora J.W."/>
            <person name="Visel A."/>
            <person name="Grigoriev I.V."/>
        </authorList>
    </citation>
    <scope>NUCLEOTIDE SEQUENCE [LARGE SCALE GENOMIC DNA]</scope>
    <source>
        <strain evidence="10 11">JEL800</strain>
    </source>
</reference>
<evidence type="ECO:0000256" key="3">
    <source>
        <dbReference type="ARBA" id="ARBA00022771"/>
    </source>
</evidence>
<dbReference type="GO" id="GO:0061630">
    <property type="term" value="F:ubiquitin protein ligase activity"/>
    <property type="evidence" value="ECO:0007669"/>
    <property type="project" value="TreeGrafter"/>
</dbReference>
<gene>
    <name evidence="10" type="ORF">BCR33DRAFT_763220</name>
</gene>
<feature type="domain" description="Helicase C-terminal" evidence="9">
    <location>
        <begin position="1157"/>
        <end position="1308"/>
    </location>
</feature>
<keyword evidence="1" id="KW-0479">Metal-binding</keyword>
<dbReference type="InterPro" id="IPR013083">
    <property type="entry name" value="Znf_RING/FYVE/PHD"/>
</dbReference>
<dbReference type="CDD" id="cd00077">
    <property type="entry name" value="HDc"/>
    <property type="match status" value="1"/>
</dbReference>
<evidence type="ECO:0000259" key="9">
    <source>
        <dbReference type="PROSITE" id="PS51194"/>
    </source>
</evidence>
<dbReference type="Gene3D" id="3.30.40.10">
    <property type="entry name" value="Zinc/RING finger domain, C3HC4 (zinc finger)"/>
    <property type="match status" value="1"/>
</dbReference>
<dbReference type="InterPro" id="IPR014001">
    <property type="entry name" value="Helicase_ATP-bd"/>
</dbReference>
<evidence type="ECO:0000256" key="2">
    <source>
        <dbReference type="ARBA" id="ARBA00022741"/>
    </source>
</evidence>
<name>A0A1Y2CR00_9FUNG</name>
<dbReference type="Pfam" id="PF13639">
    <property type="entry name" value="zf-RING_2"/>
    <property type="match status" value="1"/>
</dbReference>
<dbReference type="Pfam" id="PF26021">
    <property type="entry name" value="Ferritin_C144_05"/>
    <property type="match status" value="1"/>
</dbReference>
<dbReference type="SUPFAM" id="SSF57903">
    <property type="entry name" value="FYVE/PHD zinc finger"/>
    <property type="match status" value="1"/>
</dbReference>
<evidence type="ECO:0000256" key="7">
    <source>
        <dbReference type="PROSITE-ProRule" id="PRU00175"/>
    </source>
</evidence>
<dbReference type="Proteomes" id="UP000193642">
    <property type="component" value="Unassembled WGS sequence"/>
</dbReference>
<dbReference type="PANTHER" id="PTHR45865">
    <property type="entry name" value="E3 UBIQUITIN-PROTEIN LIGASE SHPRH FAMILY MEMBER"/>
    <property type="match status" value="1"/>
</dbReference>
<evidence type="ECO:0008006" key="12">
    <source>
        <dbReference type="Google" id="ProtNLM"/>
    </source>
</evidence>
<accession>A0A1Y2CR00</accession>